<feature type="chain" id="PRO_5015946607" description="Thioredoxin domain-containing protein" evidence="1">
    <location>
        <begin position="22"/>
        <end position="298"/>
    </location>
</feature>
<dbReference type="Proteomes" id="UP000249046">
    <property type="component" value="Unassembled WGS sequence"/>
</dbReference>
<gene>
    <name evidence="2" type="ORF">DI564_08370</name>
</gene>
<reference evidence="2 3" key="1">
    <citation type="submission" date="2017-08" db="EMBL/GenBank/DDBJ databases">
        <title>Infants hospitalized years apart are colonized by the same room-sourced microbial strains.</title>
        <authorList>
            <person name="Brooks B."/>
            <person name="Olm M.R."/>
            <person name="Firek B.A."/>
            <person name="Baker R."/>
            <person name="Thomas B.C."/>
            <person name="Morowitz M.J."/>
            <person name="Banfield J.F."/>
        </authorList>
    </citation>
    <scope>NUCLEOTIDE SEQUENCE [LARGE SCALE GENOMIC DNA]</scope>
    <source>
        <strain evidence="2">S2_005_003_R2_42</strain>
    </source>
</reference>
<evidence type="ECO:0000313" key="2">
    <source>
        <dbReference type="EMBL" id="PZQ15345.1"/>
    </source>
</evidence>
<protein>
    <recommendedName>
        <fullName evidence="4">Thioredoxin domain-containing protein</fullName>
    </recommendedName>
</protein>
<sequence>MPMILTRPGWILAFALGSALASTPAPRDLQADYDALVAVQTRAVDRSEAERGATIAASYRERFGTLTAAELDALPDASLDLLFRAAEIPVGYTLDPYYAEQMNAAYERLAARSRVEPRHRRSMFEAWIMLRRFDAARRIADAAPDAGHLPLLHETPVPSGAPALWAPDDGADALTRRPADLTRPRIVVVSHPLCGFSQNAARQIAADPELAPRFADRSLWLLPQTATLDVEQVRAWQRAHAPFRMAYVDLQRHWPGMDEWGTPTFYFFKDGRVVHKVVGWPAQGRKADLLEGLARIGG</sequence>
<dbReference type="SUPFAM" id="SSF52833">
    <property type="entry name" value="Thioredoxin-like"/>
    <property type="match status" value="1"/>
</dbReference>
<evidence type="ECO:0000256" key="1">
    <source>
        <dbReference type="SAM" id="SignalP"/>
    </source>
</evidence>
<feature type="signal peptide" evidence="1">
    <location>
        <begin position="1"/>
        <end position="21"/>
    </location>
</feature>
<comment type="caution">
    <text evidence="2">The sequence shown here is derived from an EMBL/GenBank/DDBJ whole genome shotgun (WGS) entry which is preliminary data.</text>
</comment>
<accession>A0A2W5KKB1</accession>
<name>A0A2W5KKB1_9GAMM</name>
<organism evidence="2 3">
    <name type="scientific">Rhodanobacter denitrificans</name>
    <dbReference type="NCBI Taxonomy" id="666685"/>
    <lineage>
        <taxon>Bacteria</taxon>
        <taxon>Pseudomonadati</taxon>
        <taxon>Pseudomonadota</taxon>
        <taxon>Gammaproteobacteria</taxon>
        <taxon>Lysobacterales</taxon>
        <taxon>Rhodanobacteraceae</taxon>
        <taxon>Rhodanobacter</taxon>
    </lineage>
</organism>
<evidence type="ECO:0008006" key="4">
    <source>
        <dbReference type="Google" id="ProtNLM"/>
    </source>
</evidence>
<dbReference type="AlphaFoldDB" id="A0A2W5KKB1"/>
<dbReference type="EMBL" id="QFPO01000006">
    <property type="protein sequence ID" value="PZQ15345.1"/>
    <property type="molecule type" value="Genomic_DNA"/>
</dbReference>
<keyword evidence="1" id="KW-0732">Signal</keyword>
<evidence type="ECO:0000313" key="3">
    <source>
        <dbReference type="Proteomes" id="UP000249046"/>
    </source>
</evidence>
<proteinExistence type="predicted"/>
<dbReference type="InterPro" id="IPR036249">
    <property type="entry name" value="Thioredoxin-like_sf"/>
</dbReference>